<dbReference type="EMBL" id="JBCEZU010000599">
    <property type="protein sequence ID" value="KAK9513126.1"/>
    <property type="molecule type" value="Genomic_DNA"/>
</dbReference>
<keyword evidence="4" id="KW-1185">Reference proteome</keyword>
<comment type="caution">
    <text evidence="3">The sequence shown here is derived from an EMBL/GenBank/DDBJ whole genome shotgun (WGS) entry which is preliminary data.</text>
</comment>
<reference evidence="3 4" key="1">
    <citation type="journal article" date="2024" name="Genome Biol. Evol.">
        <title>Chromosome-level genome assembly of the viviparous eelpout Zoarces viviparus.</title>
        <authorList>
            <person name="Fuhrmann N."/>
            <person name="Brasseur M.V."/>
            <person name="Bakowski C.E."/>
            <person name="Podsiadlowski L."/>
            <person name="Prost S."/>
            <person name="Krehenwinkel H."/>
            <person name="Mayer C."/>
        </authorList>
    </citation>
    <scope>NUCLEOTIDE SEQUENCE [LARGE SCALE GENOMIC DNA]</scope>
    <source>
        <strain evidence="3">NO-MEL_2022_Ind0_liver</strain>
    </source>
</reference>
<protein>
    <submittedName>
        <fullName evidence="3">Uncharacterized protein</fullName>
    </submittedName>
</protein>
<feature type="compositionally biased region" description="Basic and acidic residues" evidence="1">
    <location>
        <begin position="46"/>
        <end position="58"/>
    </location>
</feature>
<dbReference type="Proteomes" id="UP001488805">
    <property type="component" value="Unassembled WGS sequence"/>
</dbReference>
<evidence type="ECO:0000313" key="4">
    <source>
        <dbReference type="Proteomes" id="UP001488805"/>
    </source>
</evidence>
<name>A0AAW1FMG4_ZOAVI</name>
<organism evidence="3 4">
    <name type="scientific">Zoarces viviparus</name>
    <name type="common">Viviparous eelpout</name>
    <name type="synonym">Blennius viviparus</name>
    <dbReference type="NCBI Taxonomy" id="48416"/>
    <lineage>
        <taxon>Eukaryota</taxon>
        <taxon>Metazoa</taxon>
        <taxon>Chordata</taxon>
        <taxon>Craniata</taxon>
        <taxon>Vertebrata</taxon>
        <taxon>Euteleostomi</taxon>
        <taxon>Actinopterygii</taxon>
        <taxon>Neopterygii</taxon>
        <taxon>Teleostei</taxon>
        <taxon>Neoteleostei</taxon>
        <taxon>Acanthomorphata</taxon>
        <taxon>Eupercaria</taxon>
        <taxon>Perciformes</taxon>
        <taxon>Cottioidei</taxon>
        <taxon>Zoarcales</taxon>
        <taxon>Zoarcidae</taxon>
        <taxon>Zoarcinae</taxon>
        <taxon>Zoarces</taxon>
    </lineage>
</organism>
<sequence>MERVTESVECLAVSQLCLWSQGREAGRGRQAGCSGSEPGHTLCHAAQEKPRSEGDRELGVGGETQIPPPPLPEALQQTPGVPLCPLLNHLTHLVPLSLVQTRPPWHGALAVG</sequence>
<dbReference type="AlphaFoldDB" id="A0AAW1FMG4"/>
<dbReference type="EMBL" id="JBCEZU010000050">
    <property type="protein sequence ID" value="KAK9535915.1"/>
    <property type="molecule type" value="Genomic_DNA"/>
</dbReference>
<gene>
    <name evidence="3" type="ORF">VZT92_006846</name>
    <name evidence="2" type="ORF">VZT92_027987</name>
</gene>
<evidence type="ECO:0000313" key="2">
    <source>
        <dbReference type="EMBL" id="KAK9513126.1"/>
    </source>
</evidence>
<feature type="region of interest" description="Disordered" evidence="1">
    <location>
        <begin position="46"/>
        <end position="77"/>
    </location>
</feature>
<accession>A0AAW1FMG4</accession>
<evidence type="ECO:0000256" key="1">
    <source>
        <dbReference type="SAM" id="MobiDB-lite"/>
    </source>
</evidence>
<evidence type="ECO:0000313" key="3">
    <source>
        <dbReference type="EMBL" id="KAK9535915.1"/>
    </source>
</evidence>
<proteinExistence type="predicted"/>